<dbReference type="InterPro" id="IPR046947">
    <property type="entry name" value="LytR-like"/>
</dbReference>
<accession>A0A9X2A6W7</accession>
<dbReference type="PROSITE" id="PS50110">
    <property type="entry name" value="RESPONSE_REGULATORY"/>
    <property type="match status" value="1"/>
</dbReference>
<dbReference type="CDD" id="cd00156">
    <property type="entry name" value="REC"/>
    <property type="match status" value="1"/>
</dbReference>
<dbReference type="InterPro" id="IPR001789">
    <property type="entry name" value="Sig_transdc_resp-reg_receiver"/>
</dbReference>
<keyword evidence="1" id="KW-0597">Phosphoprotein</keyword>
<feature type="domain" description="Response regulatory" evidence="2">
    <location>
        <begin position="2"/>
        <end position="114"/>
    </location>
</feature>
<name>A0A9X2A6W7_9FLAO</name>
<organism evidence="4 5">
    <name type="scientific">Christiangramia crocea</name>
    <dbReference type="NCBI Taxonomy" id="2904124"/>
    <lineage>
        <taxon>Bacteria</taxon>
        <taxon>Pseudomonadati</taxon>
        <taxon>Bacteroidota</taxon>
        <taxon>Flavobacteriia</taxon>
        <taxon>Flavobacteriales</taxon>
        <taxon>Flavobacteriaceae</taxon>
        <taxon>Christiangramia</taxon>
    </lineage>
</organism>
<dbReference type="GO" id="GO:0000156">
    <property type="term" value="F:phosphorelay response regulator activity"/>
    <property type="evidence" value="ECO:0007669"/>
    <property type="project" value="InterPro"/>
</dbReference>
<reference evidence="4" key="1">
    <citation type="submission" date="2021-12" db="EMBL/GenBank/DDBJ databases">
        <title>Description of Gramella crocea sp. nov., a new bacterium isolated from activated sludge.</title>
        <authorList>
            <person name="Zhang X."/>
        </authorList>
    </citation>
    <scope>NUCLEOTIDE SEQUENCE</scope>
    <source>
        <strain evidence="4">YB25</strain>
    </source>
</reference>
<dbReference type="Gene3D" id="3.40.50.2300">
    <property type="match status" value="1"/>
</dbReference>
<dbReference type="PROSITE" id="PS50930">
    <property type="entry name" value="HTH_LYTTR"/>
    <property type="match status" value="1"/>
</dbReference>
<dbReference type="Proteomes" id="UP001139344">
    <property type="component" value="Unassembled WGS sequence"/>
</dbReference>
<evidence type="ECO:0000256" key="1">
    <source>
        <dbReference type="PROSITE-ProRule" id="PRU00169"/>
    </source>
</evidence>
<keyword evidence="4" id="KW-0238">DNA-binding</keyword>
<dbReference type="PANTHER" id="PTHR37299">
    <property type="entry name" value="TRANSCRIPTIONAL REGULATOR-RELATED"/>
    <property type="match status" value="1"/>
</dbReference>
<dbReference type="Pfam" id="PF00072">
    <property type="entry name" value="Response_reg"/>
    <property type="match status" value="1"/>
</dbReference>
<comment type="caution">
    <text evidence="4">The sequence shown here is derived from an EMBL/GenBank/DDBJ whole genome shotgun (WGS) entry which is preliminary data.</text>
</comment>
<dbReference type="Pfam" id="PF04397">
    <property type="entry name" value="LytTR"/>
    <property type="match status" value="1"/>
</dbReference>
<dbReference type="PANTHER" id="PTHR37299:SF1">
    <property type="entry name" value="STAGE 0 SPORULATION PROTEIN A HOMOLOG"/>
    <property type="match status" value="1"/>
</dbReference>
<dbReference type="GO" id="GO:0003677">
    <property type="term" value="F:DNA binding"/>
    <property type="evidence" value="ECO:0007669"/>
    <property type="project" value="UniProtKB-KW"/>
</dbReference>
<evidence type="ECO:0000259" key="3">
    <source>
        <dbReference type="PROSITE" id="PS50930"/>
    </source>
</evidence>
<dbReference type="RefSeq" id="WP_240099715.1">
    <property type="nucleotide sequence ID" value="NZ_JAJSON010000025.1"/>
</dbReference>
<dbReference type="InterPro" id="IPR011006">
    <property type="entry name" value="CheY-like_superfamily"/>
</dbReference>
<dbReference type="AlphaFoldDB" id="A0A9X2A6W7"/>
<keyword evidence="5" id="KW-1185">Reference proteome</keyword>
<dbReference type="SUPFAM" id="SSF52172">
    <property type="entry name" value="CheY-like"/>
    <property type="match status" value="1"/>
</dbReference>
<dbReference type="EMBL" id="JAJSON010000025">
    <property type="protein sequence ID" value="MCG9972450.1"/>
    <property type="molecule type" value="Genomic_DNA"/>
</dbReference>
<evidence type="ECO:0000313" key="4">
    <source>
        <dbReference type="EMBL" id="MCG9972450.1"/>
    </source>
</evidence>
<dbReference type="SMART" id="SM00850">
    <property type="entry name" value="LytTR"/>
    <property type="match status" value="1"/>
</dbReference>
<dbReference type="Gene3D" id="2.40.50.1020">
    <property type="entry name" value="LytTr DNA-binding domain"/>
    <property type="match status" value="1"/>
</dbReference>
<dbReference type="InterPro" id="IPR007492">
    <property type="entry name" value="LytTR_DNA-bd_dom"/>
</dbReference>
<feature type="modified residue" description="4-aspartylphosphate" evidence="1">
    <location>
        <position position="53"/>
    </location>
</feature>
<gene>
    <name evidence="4" type="ORF">LU635_12440</name>
</gene>
<feature type="domain" description="HTH LytTR-type" evidence="3">
    <location>
        <begin position="128"/>
        <end position="225"/>
    </location>
</feature>
<evidence type="ECO:0000313" key="5">
    <source>
        <dbReference type="Proteomes" id="UP001139344"/>
    </source>
</evidence>
<protein>
    <submittedName>
        <fullName evidence="4">LytTR family DNA-binding domain-containing protein</fullName>
    </submittedName>
</protein>
<proteinExistence type="predicted"/>
<sequence>MKCLIVDDDPLICDLLEHFCNKVEQIESVTTASSGFETINLLNSTHFDLIFLDYDLPDINGKDILNVLNPDTSVIMVTSNKDFGSDSYNYEQVIDFLVKPVDFARFYKGFQKALVLREKENTIQKSRIFVKDGSKLVKINLEEVRYLKSEGNYISLVLKDKKILTLMTLKELEPKLPNYFQKVHRSYMVNLNKIDFIDNDGLEIEKKHIPVSKSYEKELLKKIELLN</sequence>
<dbReference type="SMART" id="SM00448">
    <property type="entry name" value="REC"/>
    <property type="match status" value="1"/>
</dbReference>
<evidence type="ECO:0000259" key="2">
    <source>
        <dbReference type="PROSITE" id="PS50110"/>
    </source>
</evidence>